<keyword evidence="1" id="KW-0732">Signal</keyword>
<feature type="chain" id="PRO_5020271811" evidence="1">
    <location>
        <begin position="19"/>
        <end position="51"/>
    </location>
</feature>
<gene>
    <name evidence="2" type="ORF">EV655_11515</name>
</gene>
<dbReference type="AlphaFoldDB" id="A0A4R2KG27"/>
<name>A0A4R2KG27_9RHOB</name>
<dbReference type="Proteomes" id="UP000295142">
    <property type="component" value="Unassembled WGS sequence"/>
</dbReference>
<proteinExistence type="predicted"/>
<dbReference type="Pfam" id="PF09626">
    <property type="entry name" value="DHC"/>
    <property type="match status" value="1"/>
</dbReference>
<accession>A0A4R2KG27</accession>
<feature type="signal peptide" evidence="1">
    <location>
        <begin position="1"/>
        <end position="18"/>
    </location>
</feature>
<protein>
    <submittedName>
        <fullName evidence="2">Diheme cytochrome c</fullName>
    </submittedName>
</protein>
<comment type="caution">
    <text evidence="2">The sequence shown here is derived from an EMBL/GenBank/DDBJ whole genome shotgun (WGS) entry which is preliminary data.</text>
</comment>
<organism evidence="2 3">
    <name type="scientific">Rhodovulum euryhalinum</name>
    <dbReference type="NCBI Taxonomy" id="35805"/>
    <lineage>
        <taxon>Bacteria</taxon>
        <taxon>Pseudomonadati</taxon>
        <taxon>Pseudomonadota</taxon>
        <taxon>Alphaproteobacteria</taxon>
        <taxon>Rhodobacterales</taxon>
        <taxon>Paracoccaceae</taxon>
        <taxon>Rhodovulum</taxon>
    </lineage>
</organism>
<sequence>MIRSLILAFVLAASPALADDDYMPPVTHPATLEECSACHMAYPAGFLPARS</sequence>
<dbReference type="RefSeq" id="WP_243645104.1">
    <property type="nucleotide sequence ID" value="NZ_SLWW01000015.1"/>
</dbReference>
<evidence type="ECO:0000313" key="2">
    <source>
        <dbReference type="EMBL" id="TCO69386.1"/>
    </source>
</evidence>
<keyword evidence="3" id="KW-1185">Reference proteome</keyword>
<evidence type="ECO:0000313" key="3">
    <source>
        <dbReference type="Proteomes" id="UP000295142"/>
    </source>
</evidence>
<evidence type="ECO:0000256" key="1">
    <source>
        <dbReference type="SAM" id="SignalP"/>
    </source>
</evidence>
<dbReference type="EMBL" id="SLWW01000015">
    <property type="protein sequence ID" value="TCO69386.1"/>
    <property type="molecule type" value="Genomic_DNA"/>
</dbReference>
<reference evidence="2 3" key="1">
    <citation type="submission" date="2019-03" db="EMBL/GenBank/DDBJ databases">
        <title>Genomic Encyclopedia of Type Strains, Phase IV (KMG-IV): sequencing the most valuable type-strain genomes for metagenomic binning, comparative biology and taxonomic classification.</title>
        <authorList>
            <person name="Goeker M."/>
        </authorList>
    </citation>
    <scope>NUCLEOTIDE SEQUENCE [LARGE SCALE GENOMIC DNA]</scope>
    <source>
        <strain evidence="2 3">DSM 4868</strain>
    </source>
</reference>
<dbReference type="InterPro" id="IPR018588">
    <property type="entry name" value="Dihaem_cytochrome-c"/>
</dbReference>